<dbReference type="AlphaFoldDB" id="A0A6A6JFD7"/>
<dbReference type="GeneID" id="54551923"/>
<feature type="transmembrane region" description="Helical" evidence="2">
    <location>
        <begin position="137"/>
        <end position="156"/>
    </location>
</feature>
<dbReference type="RefSeq" id="XP_033652247.1">
    <property type="nucleotide sequence ID" value="XM_033798748.1"/>
</dbReference>
<evidence type="ECO:0000313" key="3">
    <source>
        <dbReference type="EMBL" id="KAF2274708.1"/>
    </source>
</evidence>
<keyword evidence="2" id="KW-0472">Membrane</keyword>
<sequence>MSSSHASSLRQSEPLLPPKSLKEPVEPLSPPASTAIKVLSVVRIAVGAAFTIAPRFSFALSQFPIPAAYAFMPRLFGIRDLALGELLLTAEDKNSPDGGRREIKRTLWAGIGCDLVDVAAVAYGVANGTLPKPPALIIGGGAIAFIAMATIGMRGLEKEKARA</sequence>
<feature type="compositionally biased region" description="Polar residues" evidence="1">
    <location>
        <begin position="1"/>
        <end position="11"/>
    </location>
</feature>
<evidence type="ECO:0000313" key="4">
    <source>
        <dbReference type="Proteomes" id="UP000800097"/>
    </source>
</evidence>
<accession>A0A6A6JFD7</accession>
<gene>
    <name evidence="3" type="ORF">EI97DRAFT_434938</name>
</gene>
<name>A0A6A6JFD7_WESOR</name>
<dbReference type="OrthoDB" id="4160064at2759"/>
<proteinExistence type="predicted"/>
<evidence type="ECO:0000256" key="2">
    <source>
        <dbReference type="SAM" id="Phobius"/>
    </source>
</evidence>
<dbReference type="EMBL" id="ML986501">
    <property type="protein sequence ID" value="KAF2274708.1"/>
    <property type="molecule type" value="Genomic_DNA"/>
</dbReference>
<keyword evidence="4" id="KW-1185">Reference proteome</keyword>
<feature type="region of interest" description="Disordered" evidence="1">
    <location>
        <begin position="1"/>
        <end position="29"/>
    </location>
</feature>
<organism evidence="3 4">
    <name type="scientific">Westerdykella ornata</name>
    <dbReference type="NCBI Taxonomy" id="318751"/>
    <lineage>
        <taxon>Eukaryota</taxon>
        <taxon>Fungi</taxon>
        <taxon>Dikarya</taxon>
        <taxon>Ascomycota</taxon>
        <taxon>Pezizomycotina</taxon>
        <taxon>Dothideomycetes</taxon>
        <taxon>Pleosporomycetidae</taxon>
        <taxon>Pleosporales</taxon>
        <taxon>Sporormiaceae</taxon>
        <taxon>Westerdykella</taxon>
    </lineage>
</organism>
<protein>
    <submittedName>
        <fullName evidence="3">Uncharacterized protein</fullName>
    </submittedName>
</protein>
<keyword evidence="2" id="KW-1133">Transmembrane helix</keyword>
<keyword evidence="2" id="KW-0812">Transmembrane</keyword>
<evidence type="ECO:0000256" key="1">
    <source>
        <dbReference type="SAM" id="MobiDB-lite"/>
    </source>
</evidence>
<dbReference type="Proteomes" id="UP000800097">
    <property type="component" value="Unassembled WGS sequence"/>
</dbReference>
<feature type="transmembrane region" description="Helical" evidence="2">
    <location>
        <begin position="107"/>
        <end position="125"/>
    </location>
</feature>
<reference evidence="3" key="1">
    <citation type="journal article" date="2020" name="Stud. Mycol.">
        <title>101 Dothideomycetes genomes: a test case for predicting lifestyles and emergence of pathogens.</title>
        <authorList>
            <person name="Haridas S."/>
            <person name="Albert R."/>
            <person name="Binder M."/>
            <person name="Bloem J."/>
            <person name="Labutti K."/>
            <person name="Salamov A."/>
            <person name="Andreopoulos B."/>
            <person name="Baker S."/>
            <person name="Barry K."/>
            <person name="Bills G."/>
            <person name="Bluhm B."/>
            <person name="Cannon C."/>
            <person name="Castanera R."/>
            <person name="Culley D."/>
            <person name="Daum C."/>
            <person name="Ezra D."/>
            <person name="Gonzalez J."/>
            <person name="Henrissat B."/>
            <person name="Kuo A."/>
            <person name="Liang C."/>
            <person name="Lipzen A."/>
            <person name="Lutzoni F."/>
            <person name="Magnuson J."/>
            <person name="Mondo S."/>
            <person name="Nolan M."/>
            <person name="Ohm R."/>
            <person name="Pangilinan J."/>
            <person name="Park H.-J."/>
            <person name="Ramirez L."/>
            <person name="Alfaro M."/>
            <person name="Sun H."/>
            <person name="Tritt A."/>
            <person name="Yoshinaga Y."/>
            <person name="Zwiers L.-H."/>
            <person name="Turgeon B."/>
            <person name="Goodwin S."/>
            <person name="Spatafora J."/>
            <person name="Crous P."/>
            <person name="Grigoriev I."/>
        </authorList>
    </citation>
    <scope>NUCLEOTIDE SEQUENCE</scope>
    <source>
        <strain evidence="3">CBS 379.55</strain>
    </source>
</reference>